<evidence type="ECO:0000313" key="1">
    <source>
        <dbReference type="EMBL" id="MFD2840390.1"/>
    </source>
</evidence>
<dbReference type="EMBL" id="JBHUOP010000003">
    <property type="protein sequence ID" value="MFD2840390.1"/>
    <property type="molecule type" value="Genomic_DNA"/>
</dbReference>
<keyword evidence="2" id="KW-1185">Reference proteome</keyword>
<evidence type="ECO:0000313" key="2">
    <source>
        <dbReference type="Proteomes" id="UP001597391"/>
    </source>
</evidence>
<organism evidence="1 2">
    <name type="scientific">Populibacterium corticicola</name>
    <dbReference type="NCBI Taxonomy" id="1812826"/>
    <lineage>
        <taxon>Bacteria</taxon>
        <taxon>Bacillati</taxon>
        <taxon>Actinomycetota</taxon>
        <taxon>Actinomycetes</taxon>
        <taxon>Micrococcales</taxon>
        <taxon>Jonesiaceae</taxon>
        <taxon>Populibacterium</taxon>
    </lineage>
</organism>
<name>A0ABW5XEI2_9MICO</name>
<accession>A0ABW5XEI2</accession>
<reference evidence="2" key="1">
    <citation type="journal article" date="2019" name="Int. J. Syst. Evol. Microbiol.">
        <title>The Global Catalogue of Microorganisms (GCM) 10K type strain sequencing project: providing services to taxonomists for standard genome sequencing and annotation.</title>
        <authorList>
            <consortium name="The Broad Institute Genomics Platform"/>
            <consortium name="The Broad Institute Genome Sequencing Center for Infectious Disease"/>
            <person name="Wu L."/>
            <person name="Ma J."/>
        </authorList>
    </citation>
    <scope>NUCLEOTIDE SEQUENCE [LARGE SCALE GENOMIC DNA]</scope>
    <source>
        <strain evidence="2">KCTC 33576</strain>
    </source>
</reference>
<comment type="caution">
    <text evidence="1">The sequence shown here is derived from an EMBL/GenBank/DDBJ whole genome shotgun (WGS) entry which is preliminary data.</text>
</comment>
<dbReference type="Proteomes" id="UP001597391">
    <property type="component" value="Unassembled WGS sequence"/>
</dbReference>
<dbReference type="RefSeq" id="WP_377466221.1">
    <property type="nucleotide sequence ID" value="NZ_JBHUOP010000003.1"/>
</dbReference>
<gene>
    <name evidence="1" type="ORF">ACFSYH_07365</name>
</gene>
<sequence length="220" mass="24422">MLTNEQFEILRKEVAPIIEASTIPASYGWPNQISMALVDAVFSIRARYNPSGDNENPTGLLKRLRQLKASHPEIADDLSKLVELGAPKLIEIMGDSKSGQQSKAGCVIHAAQNYLNLEVRAAADLDAKSSAHKKAYISVKGLGPVTYEYFAMLLGTPGVKADTLISRFVNRTLDLPKPDELSSANIRETIVALHQHESFRDINLSVFDNIIWRHESRRNK</sequence>
<proteinExistence type="predicted"/>
<protein>
    <submittedName>
        <fullName evidence="1">Uncharacterized protein</fullName>
    </submittedName>
</protein>